<gene>
    <name evidence="2" type="ORF">AOQ84DRAFT_219765</name>
</gene>
<feature type="non-terminal residue" evidence="2">
    <location>
        <position position="1"/>
    </location>
</feature>
<dbReference type="EMBL" id="KV749264">
    <property type="protein sequence ID" value="OCL10319.1"/>
    <property type="molecule type" value="Genomic_DNA"/>
</dbReference>
<evidence type="ECO:0000313" key="2">
    <source>
        <dbReference type="EMBL" id="OCL10319.1"/>
    </source>
</evidence>
<feature type="non-terminal residue" evidence="2">
    <location>
        <position position="88"/>
    </location>
</feature>
<dbReference type="Proteomes" id="UP000250140">
    <property type="component" value="Unassembled WGS sequence"/>
</dbReference>
<keyword evidence="3" id="KW-1185">Reference proteome</keyword>
<evidence type="ECO:0000313" key="3">
    <source>
        <dbReference type="Proteomes" id="UP000250140"/>
    </source>
</evidence>
<evidence type="ECO:0000256" key="1">
    <source>
        <dbReference type="SAM" id="MobiDB-lite"/>
    </source>
</evidence>
<organism evidence="2 3">
    <name type="scientific">Glonium stellatum</name>
    <dbReference type="NCBI Taxonomy" id="574774"/>
    <lineage>
        <taxon>Eukaryota</taxon>
        <taxon>Fungi</taxon>
        <taxon>Dikarya</taxon>
        <taxon>Ascomycota</taxon>
        <taxon>Pezizomycotina</taxon>
        <taxon>Dothideomycetes</taxon>
        <taxon>Pleosporomycetidae</taxon>
        <taxon>Gloniales</taxon>
        <taxon>Gloniaceae</taxon>
        <taxon>Glonium</taxon>
    </lineage>
</organism>
<reference evidence="2 3" key="1">
    <citation type="journal article" date="2016" name="Nat. Commun.">
        <title>Ectomycorrhizal ecology is imprinted in the genome of the dominant symbiotic fungus Cenococcum geophilum.</title>
        <authorList>
            <consortium name="DOE Joint Genome Institute"/>
            <person name="Peter M."/>
            <person name="Kohler A."/>
            <person name="Ohm R.A."/>
            <person name="Kuo A."/>
            <person name="Krutzmann J."/>
            <person name="Morin E."/>
            <person name="Arend M."/>
            <person name="Barry K.W."/>
            <person name="Binder M."/>
            <person name="Choi C."/>
            <person name="Clum A."/>
            <person name="Copeland A."/>
            <person name="Grisel N."/>
            <person name="Haridas S."/>
            <person name="Kipfer T."/>
            <person name="LaButti K."/>
            <person name="Lindquist E."/>
            <person name="Lipzen A."/>
            <person name="Maire R."/>
            <person name="Meier B."/>
            <person name="Mihaltcheva S."/>
            <person name="Molinier V."/>
            <person name="Murat C."/>
            <person name="Poggeler S."/>
            <person name="Quandt C.A."/>
            <person name="Sperisen C."/>
            <person name="Tritt A."/>
            <person name="Tisserant E."/>
            <person name="Crous P.W."/>
            <person name="Henrissat B."/>
            <person name="Nehls U."/>
            <person name="Egli S."/>
            <person name="Spatafora J.W."/>
            <person name="Grigoriev I.V."/>
            <person name="Martin F.M."/>
        </authorList>
    </citation>
    <scope>NUCLEOTIDE SEQUENCE [LARGE SCALE GENOMIC DNA]</scope>
    <source>
        <strain evidence="2 3">CBS 207.34</strain>
    </source>
</reference>
<sequence>AATTSIPRRPPLAPTRSTRPRRRSRSRASTLAPRARRRMAISLARAGADPLCMRRMARAGMGSRLAMGSRMVRRAGMARLRSRHSPGG</sequence>
<protein>
    <submittedName>
        <fullName evidence="2">Uncharacterized protein</fullName>
    </submittedName>
</protein>
<proteinExistence type="predicted"/>
<name>A0A8E2JUQ7_9PEZI</name>
<accession>A0A8E2JUQ7</accession>
<feature type="region of interest" description="Disordered" evidence="1">
    <location>
        <begin position="1"/>
        <end position="34"/>
    </location>
</feature>
<dbReference type="AlphaFoldDB" id="A0A8E2JUQ7"/>